<reference evidence="8" key="1">
    <citation type="journal article" date="2022" name="bioRxiv">
        <title>Sequencing and chromosome-scale assembly of the giantPleurodeles waltlgenome.</title>
        <authorList>
            <person name="Brown T."/>
            <person name="Elewa A."/>
            <person name="Iarovenko S."/>
            <person name="Subramanian E."/>
            <person name="Araus A.J."/>
            <person name="Petzold A."/>
            <person name="Susuki M."/>
            <person name="Suzuki K.-i.T."/>
            <person name="Hayashi T."/>
            <person name="Toyoda A."/>
            <person name="Oliveira C."/>
            <person name="Osipova E."/>
            <person name="Leigh N.D."/>
            <person name="Simon A."/>
            <person name="Yun M.H."/>
        </authorList>
    </citation>
    <scope>NUCLEOTIDE SEQUENCE</scope>
    <source>
        <strain evidence="8">20211129_DDA</strain>
        <tissue evidence="8">Liver</tissue>
    </source>
</reference>
<evidence type="ECO:0000256" key="5">
    <source>
        <dbReference type="ARBA" id="ARBA00023136"/>
    </source>
</evidence>
<dbReference type="PANTHER" id="PTHR11266">
    <property type="entry name" value="PEROXISOMAL MEMBRANE PROTEIN 2, PXMP2 MPV17"/>
    <property type="match status" value="1"/>
</dbReference>
<dbReference type="PANTHER" id="PTHR11266:SF28">
    <property type="entry name" value="SI:CH211-120K19.1"/>
    <property type="match status" value="1"/>
</dbReference>
<organism evidence="8 9">
    <name type="scientific">Pleurodeles waltl</name>
    <name type="common">Iberian ribbed newt</name>
    <dbReference type="NCBI Taxonomy" id="8319"/>
    <lineage>
        <taxon>Eukaryota</taxon>
        <taxon>Metazoa</taxon>
        <taxon>Chordata</taxon>
        <taxon>Craniata</taxon>
        <taxon>Vertebrata</taxon>
        <taxon>Euteleostomi</taxon>
        <taxon>Amphibia</taxon>
        <taxon>Batrachia</taxon>
        <taxon>Caudata</taxon>
        <taxon>Salamandroidea</taxon>
        <taxon>Salamandridae</taxon>
        <taxon>Pleurodelinae</taxon>
        <taxon>Pleurodeles</taxon>
    </lineage>
</organism>
<keyword evidence="4" id="KW-1133">Transmembrane helix</keyword>
<dbReference type="AlphaFoldDB" id="A0AAV7PZ44"/>
<comment type="caution">
    <text evidence="8">The sequence shown here is derived from an EMBL/GenBank/DDBJ whole genome shotgun (WGS) entry which is preliminary data.</text>
</comment>
<dbReference type="GO" id="GO:0016020">
    <property type="term" value="C:membrane"/>
    <property type="evidence" value="ECO:0007669"/>
    <property type="project" value="UniProtKB-SubCell"/>
</dbReference>
<evidence type="ECO:0000256" key="7">
    <source>
        <dbReference type="SAM" id="MobiDB-lite"/>
    </source>
</evidence>
<evidence type="ECO:0000313" key="8">
    <source>
        <dbReference type="EMBL" id="KAJ1131143.1"/>
    </source>
</evidence>
<keyword evidence="3" id="KW-0812">Transmembrane</keyword>
<name>A0AAV7PZ44_PLEWA</name>
<dbReference type="InterPro" id="IPR007248">
    <property type="entry name" value="Mpv17_PMP22"/>
</dbReference>
<protein>
    <recommendedName>
        <fullName evidence="10">Mpv17-like protein</fullName>
    </recommendedName>
</protein>
<evidence type="ECO:0000313" key="9">
    <source>
        <dbReference type="Proteomes" id="UP001066276"/>
    </source>
</evidence>
<evidence type="ECO:0000256" key="1">
    <source>
        <dbReference type="ARBA" id="ARBA00004141"/>
    </source>
</evidence>
<evidence type="ECO:0000256" key="3">
    <source>
        <dbReference type="ARBA" id="ARBA00022692"/>
    </source>
</evidence>
<dbReference type="Pfam" id="PF04117">
    <property type="entry name" value="Mpv17_PMP22"/>
    <property type="match status" value="1"/>
</dbReference>
<comment type="subcellular location">
    <subcellularLocation>
        <location evidence="1">Membrane</location>
        <topology evidence="1">Multi-pass membrane protein</topology>
    </subcellularLocation>
</comment>
<comment type="similarity">
    <text evidence="2 6">Belongs to the peroxisomal membrane protein PXMP2/4 family.</text>
</comment>
<keyword evidence="9" id="KW-1185">Reference proteome</keyword>
<dbReference type="GO" id="GO:0061668">
    <property type="term" value="P:mitochondrial ribosome assembly"/>
    <property type="evidence" value="ECO:0007669"/>
    <property type="project" value="TreeGrafter"/>
</dbReference>
<gene>
    <name evidence="8" type="ORF">NDU88_009486</name>
</gene>
<evidence type="ECO:0008006" key="10">
    <source>
        <dbReference type="Google" id="ProtNLM"/>
    </source>
</evidence>
<dbReference type="GO" id="GO:0005739">
    <property type="term" value="C:mitochondrion"/>
    <property type="evidence" value="ECO:0007669"/>
    <property type="project" value="TreeGrafter"/>
</dbReference>
<accession>A0AAV7PZ44</accession>
<proteinExistence type="inferred from homology"/>
<evidence type="ECO:0000256" key="2">
    <source>
        <dbReference type="ARBA" id="ARBA00006824"/>
    </source>
</evidence>
<dbReference type="Proteomes" id="UP001066276">
    <property type="component" value="Chromosome 7"/>
</dbReference>
<sequence>MLALVHFTKRHPWLTNVAIYGSLFASADVVQQKLSKGPEEVIDFRQTAKVGLVGFCFHANFNFFWLRAIERVFPGSSPLNVIRKVACDQLMAAPVTISAFYTGLSILDGEEDIFKNLREKFWPTYKTGVICWTFFQTINFSLVPPFVRTAYIGVCAFLWTTFLCYVRNRDIDECNGEVPILQETSPQESEIVSLVVRLSKDNQEDRVEAGRKDAGRPIEEVFIQEGAEEEYQRSWKMNSEEESSEGSRRSQEESSEGSRYQPNRLRETWEDATFSDWKERAVDGDAQPSSRVVAAGK</sequence>
<evidence type="ECO:0000256" key="4">
    <source>
        <dbReference type="ARBA" id="ARBA00022989"/>
    </source>
</evidence>
<feature type="region of interest" description="Disordered" evidence="7">
    <location>
        <begin position="229"/>
        <end position="268"/>
    </location>
</feature>
<dbReference type="EMBL" id="JANPWB010000011">
    <property type="protein sequence ID" value="KAJ1131143.1"/>
    <property type="molecule type" value="Genomic_DNA"/>
</dbReference>
<keyword evidence="5" id="KW-0472">Membrane</keyword>
<evidence type="ECO:0000256" key="6">
    <source>
        <dbReference type="RuleBase" id="RU363053"/>
    </source>
</evidence>